<dbReference type="EC" id="5.4.99.17" evidence="7"/>
<gene>
    <name evidence="7" type="ORF">Acaty_c2080</name>
</gene>
<dbReference type="SFLD" id="SFLDG01016">
    <property type="entry name" value="Prenyltransferase_Like_2"/>
    <property type="match status" value="1"/>
</dbReference>
<dbReference type="PANTHER" id="PTHR11764:SF20">
    <property type="entry name" value="LANOSTEROL SYNTHASE"/>
    <property type="match status" value="1"/>
</dbReference>
<comment type="similarity">
    <text evidence="2">Belongs to the terpene cyclase/mutase family.</text>
</comment>
<dbReference type="EMBL" id="CP005986">
    <property type="protein sequence ID" value="AIA55936.1"/>
    <property type="molecule type" value="Genomic_DNA"/>
</dbReference>
<proteinExistence type="inferred from homology"/>
<dbReference type="GeneID" id="92932154"/>
<dbReference type="UniPathway" id="UPA00337"/>
<dbReference type="Pfam" id="PF13249">
    <property type="entry name" value="SQHop_cyclase_N"/>
    <property type="match status" value="1"/>
</dbReference>
<dbReference type="NCBIfam" id="TIGR01787">
    <property type="entry name" value="squalene_cyclas"/>
    <property type="match status" value="1"/>
</dbReference>
<keyword evidence="3" id="KW-0677">Repeat</keyword>
<dbReference type="GO" id="GO:0051007">
    <property type="term" value="F:squalene-hopene cyclase activity"/>
    <property type="evidence" value="ECO:0007669"/>
    <property type="project" value="UniProtKB-EC"/>
</dbReference>
<accession>A0A060A0Z7</accession>
<protein>
    <submittedName>
        <fullName evidence="7">Squalene--hopene cyclase</fullName>
        <ecNumber evidence="7">5.4.99.17</ecNumber>
    </submittedName>
</protein>
<evidence type="ECO:0000259" key="5">
    <source>
        <dbReference type="Pfam" id="PF13243"/>
    </source>
</evidence>
<dbReference type="InterPro" id="IPR032696">
    <property type="entry name" value="SQ_cyclase_C"/>
</dbReference>
<dbReference type="GO" id="GO:0016104">
    <property type="term" value="P:triterpenoid biosynthetic process"/>
    <property type="evidence" value="ECO:0007669"/>
    <property type="project" value="InterPro"/>
</dbReference>
<dbReference type="Proteomes" id="UP000005522">
    <property type="component" value="Chromosome"/>
</dbReference>
<dbReference type="Gene3D" id="1.50.10.20">
    <property type="match status" value="2"/>
</dbReference>
<dbReference type="eggNOG" id="COG1657">
    <property type="taxonomic scope" value="Bacteria"/>
</dbReference>
<evidence type="ECO:0000256" key="1">
    <source>
        <dbReference type="ARBA" id="ARBA00004999"/>
    </source>
</evidence>
<comment type="pathway">
    <text evidence="1">Secondary metabolite biosynthesis; hopanoid biosynthesis.</text>
</comment>
<dbReference type="GO" id="GO:0005811">
    <property type="term" value="C:lipid droplet"/>
    <property type="evidence" value="ECO:0007669"/>
    <property type="project" value="InterPro"/>
</dbReference>
<dbReference type="InterPro" id="IPR032697">
    <property type="entry name" value="SQ_cyclase_N"/>
</dbReference>
<dbReference type="InterPro" id="IPR018333">
    <property type="entry name" value="Squalene_cyclase"/>
</dbReference>
<feature type="domain" description="Squalene cyclase N-terminal" evidence="6">
    <location>
        <begin position="26"/>
        <end position="313"/>
    </location>
</feature>
<organism evidence="7 8">
    <name type="scientific">Acidithiobacillus caldus (strain ATCC 51756 / DSM 8584 / KU)</name>
    <dbReference type="NCBI Taxonomy" id="637389"/>
    <lineage>
        <taxon>Bacteria</taxon>
        <taxon>Pseudomonadati</taxon>
        <taxon>Pseudomonadota</taxon>
        <taxon>Acidithiobacillia</taxon>
        <taxon>Acidithiobacillales</taxon>
        <taxon>Acidithiobacillaceae</taxon>
        <taxon>Acidithiobacillus</taxon>
    </lineage>
</organism>
<evidence type="ECO:0000313" key="8">
    <source>
        <dbReference type="Proteomes" id="UP000005522"/>
    </source>
</evidence>
<dbReference type="RefSeq" id="WP_004873207.1">
    <property type="nucleotide sequence ID" value="NZ_CP005986.1"/>
</dbReference>
<evidence type="ECO:0000313" key="7">
    <source>
        <dbReference type="EMBL" id="AIA55936.1"/>
    </source>
</evidence>
<keyword evidence="4 7" id="KW-0413">Isomerase</keyword>
<feature type="domain" description="Squalene cyclase C-terminal" evidence="5">
    <location>
        <begin position="323"/>
        <end position="641"/>
    </location>
</feature>
<dbReference type="NCBIfam" id="TIGR01507">
    <property type="entry name" value="hopene_cyclase"/>
    <property type="match status" value="1"/>
</dbReference>
<dbReference type="CDD" id="cd02892">
    <property type="entry name" value="SQCY_1"/>
    <property type="match status" value="1"/>
</dbReference>
<dbReference type="SUPFAM" id="SSF48239">
    <property type="entry name" value="Terpenoid cyclases/Protein prenyltransferases"/>
    <property type="match status" value="2"/>
</dbReference>
<dbReference type="AlphaFoldDB" id="A0A060A0Z7"/>
<reference evidence="7 8" key="1">
    <citation type="journal article" date="2009" name="J. Bacteriol.">
        <title>Draft genome sequence of the extremely acidophilic bacterium Acidithiobacillus caldus ATCC 51756 reveals metabolic versatility in the genus Acidithiobacillus.</title>
        <authorList>
            <person name="Valdes J."/>
            <person name="Quatrini R."/>
            <person name="Hallberg K."/>
            <person name="Dopson M."/>
            <person name="Valenzuela P.D."/>
            <person name="Holmes D.S."/>
        </authorList>
    </citation>
    <scope>NUCLEOTIDE SEQUENCE [LARGE SCALE GENOMIC DNA]</scope>
    <source>
        <strain evidence="8">ATCC 51756 / DSM 8584 / KU</strain>
    </source>
</reference>
<evidence type="ECO:0000256" key="2">
    <source>
        <dbReference type="ARBA" id="ARBA00009755"/>
    </source>
</evidence>
<evidence type="ECO:0000259" key="6">
    <source>
        <dbReference type="Pfam" id="PF13249"/>
    </source>
</evidence>
<name>A0A060A0Z7_ACICK</name>
<dbReference type="InterPro" id="IPR006400">
    <property type="entry name" value="Hopene-cyclase"/>
</dbReference>
<dbReference type="Pfam" id="PF13243">
    <property type="entry name" value="SQHop_cyclase_C"/>
    <property type="match status" value="1"/>
</dbReference>
<dbReference type="PANTHER" id="PTHR11764">
    <property type="entry name" value="TERPENE CYCLASE/MUTASE FAMILY MEMBER"/>
    <property type="match status" value="1"/>
</dbReference>
<evidence type="ECO:0000256" key="3">
    <source>
        <dbReference type="ARBA" id="ARBA00022737"/>
    </source>
</evidence>
<sequence length="648" mass="73289">MNPVVHNLTRPHRSAEPRPSALQRSIAAAQAALLQHQAADGHWCFEFEADCTIPAEYILMMHYMDERDAALEAKMAAYLRRKQENHGGWSLYHGGHFDMSASVKAYFALKLAGDDPEAAHMRRARSAILAHGGAERANVFTRITLALFGQVPWRAVPFIPVEILLFPRWFPMHIYKVASWSRTVMVPLFILCSLKPQAKNPLGVHIRELFTRPPEDIDDYFAHALQGWVSRIFLWFDRLGRALESWIPQALRRRAIARAEAWFIERLNGEDGLNGIFPAMVNAHEALALLGYAAEHPYRQQTRAALTKLVVERAGEAYCQPCVSPVWDTCLALHALLEADGDVSEAARRSMQWLLDRQITDAPGDWRERRPHLAGGGWAFQYANPYYPDLDDTAAVAWALARARRPEDRPAVERAANWLAGMQSRNGGFGAYDVDNTYYYLNEIPFADHKALLDPPTADVSGRVLAFLAILDREQDAPVRARLIQYLLREQEPSGAWFGRWGTNYIYGTWSVLMGMAELRDPGAEVRDAMARAAHWLRSVQQDDGGWGESNDSYADPGLAGLGQESTAAQTAWACLALMAAGDSDSESLRRGIQWLQRHQEQPGDWQDPYFNAPGFPRVFYLTYHGYKIYFPLWALARYRNITERHCA</sequence>
<evidence type="ECO:0000256" key="4">
    <source>
        <dbReference type="ARBA" id="ARBA00023235"/>
    </source>
</evidence>
<dbReference type="InterPro" id="IPR008930">
    <property type="entry name" value="Terpenoid_cyclase/PrenylTrfase"/>
</dbReference>
<dbReference type="KEGG" id="acz:Acaty_c2080"/>
<dbReference type="HOGENOM" id="CLU_019345_0_0_6"/>